<dbReference type="GO" id="GO:0003677">
    <property type="term" value="F:DNA binding"/>
    <property type="evidence" value="ECO:0007669"/>
    <property type="project" value="UniProtKB-KW"/>
</dbReference>
<comment type="function">
    <text evidence="7">Component of the sequence-specific heterotrimeric transcription factor (NF-Y) which specifically recognizes a 5'-CCAAT-3' box motif found in the promoters of its target genes.</text>
</comment>
<comment type="similarity">
    <text evidence="7">Belongs to the NFYA/HAP2 subunit family.</text>
</comment>
<dbReference type="PROSITE" id="PS00686">
    <property type="entry name" value="NFYA_HAP2_1"/>
    <property type="match status" value="1"/>
</dbReference>
<feature type="compositionally biased region" description="Low complexity" evidence="8">
    <location>
        <begin position="510"/>
        <end position="521"/>
    </location>
</feature>
<name>A0AAN5DGK4_9BILA</name>
<evidence type="ECO:0000256" key="7">
    <source>
        <dbReference type="RuleBase" id="RU367155"/>
    </source>
</evidence>
<comment type="subunit">
    <text evidence="7">Heterotrimer.</text>
</comment>
<comment type="subcellular location">
    <subcellularLocation>
        <location evidence="1 7">Nucleus</location>
    </subcellularLocation>
</comment>
<evidence type="ECO:0000313" key="9">
    <source>
        <dbReference type="EMBL" id="GMR61627.1"/>
    </source>
</evidence>
<reference evidence="10" key="1">
    <citation type="submission" date="2022-10" db="EMBL/GenBank/DDBJ databases">
        <title>Genome assembly of Pristionchus species.</title>
        <authorList>
            <person name="Yoshida K."/>
            <person name="Sommer R.J."/>
        </authorList>
    </citation>
    <scope>NUCLEOTIDE SEQUENCE [LARGE SCALE GENOMIC DNA]</scope>
    <source>
        <strain evidence="10">RS5460</strain>
    </source>
</reference>
<accession>A0AAN5DGK4</accession>
<feature type="compositionally biased region" description="Basic and acidic residues" evidence="8">
    <location>
        <begin position="385"/>
        <end position="396"/>
    </location>
</feature>
<feature type="region of interest" description="Disordered" evidence="8">
    <location>
        <begin position="350"/>
        <end position="422"/>
    </location>
</feature>
<keyword evidence="2 7" id="KW-0805">Transcription regulation</keyword>
<dbReference type="PROSITE" id="PS51152">
    <property type="entry name" value="NFYA_HAP2_2"/>
    <property type="match status" value="1"/>
</dbReference>
<keyword evidence="4" id="KW-0010">Activator</keyword>
<keyword evidence="10" id="KW-1185">Reference proteome</keyword>
<dbReference type="InterPro" id="IPR001289">
    <property type="entry name" value="NFYA"/>
</dbReference>
<dbReference type="GO" id="GO:0016602">
    <property type="term" value="C:CCAAT-binding factor complex"/>
    <property type="evidence" value="ECO:0007669"/>
    <property type="project" value="InterPro"/>
</dbReference>
<organism evidence="9 10">
    <name type="scientific">Pristionchus mayeri</name>
    <dbReference type="NCBI Taxonomy" id="1317129"/>
    <lineage>
        <taxon>Eukaryota</taxon>
        <taxon>Metazoa</taxon>
        <taxon>Ecdysozoa</taxon>
        <taxon>Nematoda</taxon>
        <taxon>Chromadorea</taxon>
        <taxon>Rhabditida</taxon>
        <taxon>Rhabditina</taxon>
        <taxon>Diplogasteromorpha</taxon>
        <taxon>Diplogasteroidea</taxon>
        <taxon>Neodiplogasteridae</taxon>
        <taxon>Pristionchus</taxon>
    </lineage>
</organism>
<sequence length="536" mass="59290">APANFPRELEWESGMPRANNAGSVSHNGVFVSDPDAYQMYQSGQHVYSTYTMEGQQDTKQYPYMMNGEPVPQEGNEEEDAFIKNFKPGPNGFQEIPLELAQNYFDVTEIEDQACSSTGRTKFRMMINGQEMIIDGTVTPVSEYMHHQQQQPVAIELEEGAEAPMGYSVMHLPDSIVNGSQSMQMITLPDGQVALQVTQMEQKPQMAQVVTVDEDGNIISTDGTFAIDLASQNGQGQGAMMMTMQTDEFGNMYLQEESSAGPSTSSGLQNFHCMEVTGDPAEIAAMYPGMQMLAVNPDGTLESVFDGGMPTADTTYVNAKQYHRIMKRREARAKLEASGRVPKIRSKYLHESRHRHACNRVRGEGGKFNSKKGQHDTDNEQTPPKIKSEMETPDKNKKSPSGVFVEEQKEESPQQQQLRPKIKLSTKIAPALKARIPTPLTLKSPPPSTHQPRPTAVITHMPLPPQSKARPPGFRAARPSEIKKLLPTTYSKPGSTIAKVETLPDKILEESPSNSNSPQSSSDMKHPDNSDFSHMNL</sequence>
<gene>
    <name evidence="9" type="ORF">PMAYCL1PPCAC_31822</name>
</gene>
<dbReference type="SMART" id="SM00521">
    <property type="entry name" value="CBF"/>
    <property type="match status" value="1"/>
</dbReference>
<evidence type="ECO:0000256" key="1">
    <source>
        <dbReference type="ARBA" id="ARBA00004123"/>
    </source>
</evidence>
<dbReference type="Gene3D" id="6.10.250.2430">
    <property type="match status" value="1"/>
</dbReference>
<comment type="caution">
    <text evidence="9">The sequence shown here is derived from an EMBL/GenBank/DDBJ whole genome shotgun (WGS) entry which is preliminary data.</text>
</comment>
<feature type="region of interest" description="Disordered" evidence="8">
    <location>
        <begin position="485"/>
        <end position="536"/>
    </location>
</feature>
<proteinExistence type="inferred from homology"/>
<dbReference type="PRINTS" id="PR00616">
    <property type="entry name" value="CCAATSUBUNTB"/>
</dbReference>
<keyword evidence="5 7" id="KW-0804">Transcription</keyword>
<dbReference type="InterPro" id="IPR018362">
    <property type="entry name" value="CCAAT-binding_factor_CS"/>
</dbReference>
<evidence type="ECO:0000256" key="6">
    <source>
        <dbReference type="ARBA" id="ARBA00023242"/>
    </source>
</evidence>
<dbReference type="Proteomes" id="UP001328107">
    <property type="component" value="Unassembled WGS sequence"/>
</dbReference>
<dbReference type="PANTHER" id="PTHR12632">
    <property type="entry name" value="TRANSCRIPTION FACTOR NF-Y ALPHA-RELATED"/>
    <property type="match status" value="1"/>
</dbReference>
<dbReference type="AlphaFoldDB" id="A0AAN5DGK4"/>
<keyword evidence="3 7" id="KW-0238">DNA-binding</keyword>
<dbReference type="GO" id="GO:0003700">
    <property type="term" value="F:DNA-binding transcription factor activity"/>
    <property type="evidence" value="ECO:0007669"/>
    <property type="project" value="UniProtKB-UniRule"/>
</dbReference>
<protein>
    <recommendedName>
        <fullName evidence="7">Nuclear transcription factor Y subunit</fullName>
    </recommendedName>
</protein>
<dbReference type="Pfam" id="PF02045">
    <property type="entry name" value="CBFB_NFYA"/>
    <property type="match status" value="1"/>
</dbReference>
<dbReference type="EMBL" id="BTRK01000006">
    <property type="protein sequence ID" value="GMR61627.1"/>
    <property type="molecule type" value="Genomic_DNA"/>
</dbReference>
<evidence type="ECO:0000256" key="3">
    <source>
        <dbReference type="ARBA" id="ARBA00023125"/>
    </source>
</evidence>
<feature type="non-terminal residue" evidence="9">
    <location>
        <position position="1"/>
    </location>
</feature>
<keyword evidence="6 7" id="KW-0539">Nucleus</keyword>
<evidence type="ECO:0000256" key="2">
    <source>
        <dbReference type="ARBA" id="ARBA00023015"/>
    </source>
</evidence>
<evidence type="ECO:0000256" key="4">
    <source>
        <dbReference type="ARBA" id="ARBA00023159"/>
    </source>
</evidence>
<evidence type="ECO:0000256" key="8">
    <source>
        <dbReference type="SAM" id="MobiDB-lite"/>
    </source>
</evidence>
<evidence type="ECO:0000313" key="10">
    <source>
        <dbReference type="Proteomes" id="UP001328107"/>
    </source>
</evidence>
<evidence type="ECO:0000256" key="5">
    <source>
        <dbReference type="ARBA" id="ARBA00023163"/>
    </source>
</evidence>